<evidence type="ECO:0000259" key="11">
    <source>
        <dbReference type="SMART" id="SM01269"/>
    </source>
</evidence>
<accession>A0A2A2J4Q3</accession>
<evidence type="ECO:0000256" key="3">
    <source>
        <dbReference type="ARBA" id="ARBA00012021"/>
    </source>
</evidence>
<keyword evidence="13" id="KW-1185">Reference proteome</keyword>
<dbReference type="OrthoDB" id="200948at2759"/>
<dbReference type="EC" id="1.14.19.17" evidence="3"/>
<dbReference type="PANTHER" id="PTHR12879:SF20">
    <property type="entry name" value="SPHINGOLIPID DELTA(4)-DESATURASE_C4-MONOOXYGENASE-RELATED"/>
    <property type="match status" value="1"/>
</dbReference>
<keyword evidence="6 9" id="KW-0560">Oxidoreductase</keyword>
<evidence type="ECO:0000256" key="6">
    <source>
        <dbReference type="ARBA" id="ARBA00023002"/>
    </source>
</evidence>
<name>A0A2A2J4Q3_9BILA</name>
<reference evidence="12 13" key="1">
    <citation type="journal article" date="2017" name="Curr. Biol.">
        <title>Genome architecture and evolution of a unichromosomal asexual nematode.</title>
        <authorList>
            <person name="Fradin H."/>
            <person name="Zegar C."/>
            <person name="Gutwein M."/>
            <person name="Lucas J."/>
            <person name="Kovtun M."/>
            <person name="Corcoran D."/>
            <person name="Baugh L.R."/>
            <person name="Kiontke K."/>
            <person name="Gunsalus K."/>
            <person name="Fitch D.H."/>
            <person name="Piano F."/>
        </authorList>
    </citation>
    <scope>NUCLEOTIDE SEQUENCE [LARGE SCALE GENOMIC DNA]</scope>
    <source>
        <strain evidence="12">PF1309</strain>
    </source>
</reference>
<gene>
    <name evidence="12" type="ORF">WR25_05034</name>
</gene>
<comment type="caution">
    <text evidence="12">The sequence shown here is derived from an EMBL/GenBank/DDBJ whole genome shotgun (WGS) entry which is preliminary data.</text>
</comment>
<organism evidence="12 13">
    <name type="scientific">Diploscapter pachys</name>
    <dbReference type="NCBI Taxonomy" id="2018661"/>
    <lineage>
        <taxon>Eukaryota</taxon>
        <taxon>Metazoa</taxon>
        <taxon>Ecdysozoa</taxon>
        <taxon>Nematoda</taxon>
        <taxon>Chromadorea</taxon>
        <taxon>Rhabditida</taxon>
        <taxon>Rhabditina</taxon>
        <taxon>Rhabditomorpha</taxon>
        <taxon>Rhabditoidea</taxon>
        <taxon>Rhabditidae</taxon>
        <taxon>Diploscapter</taxon>
    </lineage>
</organism>
<dbReference type="SMART" id="SM01269">
    <property type="entry name" value="Lipid_DES"/>
    <property type="match status" value="1"/>
</dbReference>
<keyword evidence="8 9" id="KW-0472">Membrane</keyword>
<dbReference type="InterPro" id="IPR013866">
    <property type="entry name" value="Sphingolipid_d4-desaturase_N"/>
</dbReference>
<evidence type="ECO:0000256" key="9">
    <source>
        <dbReference type="PIRNR" id="PIRNR017228"/>
    </source>
</evidence>
<feature type="transmembrane region" description="Helical" evidence="10">
    <location>
        <begin position="107"/>
        <end position="124"/>
    </location>
</feature>
<feature type="transmembrane region" description="Helical" evidence="10">
    <location>
        <begin position="68"/>
        <end position="87"/>
    </location>
</feature>
<evidence type="ECO:0000313" key="13">
    <source>
        <dbReference type="Proteomes" id="UP000218231"/>
    </source>
</evidence>
<keyword evidence="5 10" id="KW-1133">Transmembrane helix</keyword>
<dbReference type="GO" id="GO:0016020">
    <property type="term" value="C:membrane"/>
    <property type="evidence" value="ECO:0007669"/>
    <property type="project" value="UniProtKB-SubCell"/>
</dbReference>
<dbReference type="GO" id="GO:0046513">
    <property type="term" value="P:ceramide biosynthetic process"/>
    <property type="evidence" value="ECO:0007669"/>
    <property type="project" value="TreeGrafter"/>
</dbReference>
<dbReference type="CDD" id="cd03508">
    <property type="entry name" value="Delta4-sphingolipid-FADS-like"/>
    <property type="match status" value="1"/>
</dbReference>
<evidence type="ECO:0000256" key="10">
    <source>
        <dbReference type="SAM" id="Phobius"/>
    </source>
</evidence>
<feature type="transmembrane region" description="Helical" evidence="10">
    <location>
        <begin position="43"/>
        <end position="62"/>
    </location>
</feature>
<feature type="domain" description="Sphingolipid delta4-desaturase N-terminal" evidence="11">
    <location>
        <begin position="5"/>
        <end position="43"/>
    </location>
</feature>
<evidence type="ECO:0000256" key="8">
    <source>
        <dbReference type="ARBA" id="ARBA00023136"/>
    </source>
</evidence>
<proteinExistence type="inferred from homology"/>
<protein>
    <recommendedName>
        <fullName evidence="3">sphingolipid 4-desaturase</fullName>
        <ecNumber evidence="3">1.14.19.17</ecNumber>
    </recommendedName>
</protein>
<evidence type="ECO:0000256" key="4">
    <source>
        <dbReference type="ARBA" id="ARBA00022692"/>
    </source>
</evidence>
<evidence type="ECO:0000256" key="7">
    <source>
        <dbReference type="ARBA" id="ARBA00023098"/>
    </source>
</evidence>
<evidence type="ECO:0000313" key="12">
    <source>
        <dbReference type="EMBL" id="PAV56778.1"/>
    </source>
</evidence>
<evidence type="ECO:0000256" key="5">
    <source>
        <dbReference type="ARBA" id="ARBA00022989"/>
    </source>
</evidence>
<comment type="subcellular location">
    <subcellularLocation>
        <location evidence="1">Membrane</location>
        <topology evidence="1">Multi-pass membrane protein</topology>
    </subcellularLocation>
</comment>
<dbReference type="EMBL" id="LIAE01010679">
    <property type="protein sequence ID" value="PAV56778.1"/>
    <property type="molecule type" value="Genomic_DNA"/>
</dbReference>
<keyword evidence="4 10" id="KW-0812">Transmembrane</keyword>
<dbReference type="Pfam" id="PF08557">
    <property type="entry name" value="Lipid_DES"/>
    <property type="match status" value="1"/>
</dbReference>
<dbReference type="Proteomes" id="UP000218231">
    <property type="component" value="Unassembled WGS sequence"/>
</dbReference>
<dbReference type="AlphaFoldDB" id="A0A2A2J4Q3"/>
<sequence length="365" mass="42885">MGQTTSRDDFIWTYTEQPHMSRREAILKKYPEMKKLFGVDYSFKYVAFTMVLFQIFMCYLLQDADWLLILIEGYVCGGVINHAMTLAIHDISHNTAFGNKYPLRNRFFGFVANLPIGVPISVSFKKYHVEHHRYLAEDGLDTDLPTELEAHLFTSPFRKLIWLLFQPLFYAFRPLIVYRKAPTDLEILNAVVQISFDLCILYFFGWRSLLYLIYGTLIAMGWHPSAGHFISEHYAFKEDQETYSYTGPWNLVTFNVGYHVEHHDMPYIPGRNLPLVAKIAPEFYDNLEVHHSMTKILWDFIFDPKLGPYARIRRPARVPQAFYGHYALRPYWDAALYYIGFYAIRDYAQSLLLDLNNNTTKQKLL</sequence>
<feature type="transmembrane region" description="Helical" evidence="10">
    <location>
        <begin position="160"/>
        <end position="178"/>
    </location>
</feature>
<dbReference type="Pfam" id="PF00487">
    <property type="entry name" value="FA_desaturase"/>
    <property type="match status" value="1"/>
</dbReference>
<dbReference type="InterPro" id="IPR011388">
    <property type="entry name" value="DES1/DES2"/>
</dbReference>
<keyword evidence="7 9" id="KW-0443">Lipid metabolism</keyword>
<evidence type="ECO:0000256" key="2">
    <source>
        <dbReference type="ARBA" id="ARBA00006146"/>
    </source>
</evidence>
<evidence type="ECO:0000256" key="1">
    <source>
        <dbReference type="ARBA" id="ARBA00004141"/>
    </source>
</evidence>
<dbReference type="PANTHER" id="PTHR12879">
    <property type="entry name" value="SPHINGOLIPID DELTA 4 DESATURASE/C-4 HYDROXYLASE PROTEIN DES2"/>
    <property type="match status" value="1"/>
</dbReference>
<dbReference type="GO" id="GO:0042284">
    <property type="term" value="F:sphingolipid delta-4 desaturase activity"/>
    <property type="evidence" value="ECO:0007669"/>
    <property type="project" value="UniProtKB-UniRule"/>
</dbReference>
<dbReference type="PIRSF" id="PIRSF017228">
    <property type="entry name" value="Sphnglp_dlt4_des"/>
    <property type="match status" value="1"/>
</dbReference>
<dbReference type="InterPro" id="IPR005804">
    <property type="entry name" value="FA_desaturase_dom"/>
</dbReference>
<dbReference type="STRING" id="2018661.A0A2A2J4Q3"/>
<comment type="similarity">
    <text evidence="2 9">Belongs to the fatty acid desaturase type 1 family. DEGS subfamily.</text>
</comment>